<organism evidence="2 3">
    <name type="scientific">Streptomyces telluris</name>
    <dbReference type="NCBI Taxonomy" id="2720021"/>
    <lineage>
        <taxon>Bacteria</taxon>
        <taxon>Bacillati</taxon>
        <taxon>Actinomycetota</taxon>
        <taxon>Actinomycetes</taxon>
        <taxon>Kitasatosporales</taxon>
        <taxon>Streptomycetaceae</taxon>
        <taxon>Streptomyces</taxon>
    </lineage>
</organism>
<reference evidence="2" key="1">
    <citation type="submission" date="2022-06" db="EMBL/GenBank/DDBJ databases">
        <title>WGS of actinobacteria.</title>
        <authorList>
            <person name="Thawai C."/>
        </authorList>
    </citation>
    <scope>NUCLEOTIDE SEQUENCE</scope>
    <source>
        <strain evidence="2">AA8</strain>
    </source>
</reference>
<dbReference type="Proteomes" id="UP001142374">
    <property type="component" value="Unassembled WGS sequence"/>
</dbReference>
<evidence type="ECO:0000256" key="1">
    <source>
        <dbReference type="SAM" id="MobiDB-lite"/>
    </source>
</evidence>
<name>A0A9X2RME8_9ACTN</name>
<feature type="compositionally biased region" description="Low complexity" evidence="1">
    <location>
        <begin position="48"/>
        <end position="57"/>
    </location>
</feature>
<accession>A0A9X2RME8</accession>
<evidence type="ECO:0000313" key="3">
    <source>
        <dbReference type="Proteomes" id="UP001142374"/>
    </source>
</evidence>
<dbReference type="AlphaFoldDB" id="A0A9X2RME8"/>
<sequence>MDNAISFEELDGVAGELLPERTVMGIVAAPLAYGPAGEGDGGAGAGAGSSSSSAATASGGGVYAPPASDHGTTMLSACQSVDRQQPAGLLSSLSLHSQNPATGLHCVPAAVSSH</sequence>
<dbReference type="EMBL" id="JANIID010000016">
    <property type="protein sequence ID" value="MCQ8771793.1"/>
    <property type="molecule type" value="Genomic_DNA"/>
</dbReference>
<protein>
    <submittedName>
        <fullName evidence="2">Uncharacterized protein</fullName>
    </submittedName>
</protein>
<feature type="region of interest" description="Disordered" evidence="1">
    <location>
        <begin position="37"/>
        <end position="79"/>
    </location>
</feature>
<keyword evidence="3" id="KW-1185">Reference proteome</keyword>
<feature type="compositionally biased region" description="Polar residues" evidence="1">
    <location>
        <begin position="70"/>
        <end position="79"/>
    </location>
</feature>
<gene>
    <name evidence="2" type="ORF">NQU55_18780</name>
</gene>
<dbReference type="RefSeq" id="WP_168092119.1">
    <property type="nucleotide sequence ID" value="NZ_JAATER010000055.1"/>
</dbReference>
<proteinExistence type="predicted"/>
<comment type="caution">
    <text evidence="2">The sequence shown here is derived from an EMBL/GenBank/DDBJ whole genome shotgun (WGS) entry which is preliminary data.</text>
</comment>
<evidence type="ECO:0000313" key="2">
    <source>
        <dbReference type="EMBL" id="MCQ8771793.1"/>
    </source>
</evidence>
<feature type="compositionally biased region" description="Gly residues" evidence="1">
    <location>
        <begin position="37"/>
        <end position="47"/>
    </location>
</feature>